<reference evidence="1 2" key="1">
    <citation type="journal article" date="2009" name="Int. J. Syst. Evol. Microbiol.">
        <title>Nocardioides caeni sp. nov., isolated from wastewater.</title>
        <authorList>
            <person name="Yoon J.H."/>
            <person name="Kang S.J."/>
            <person name="Park S."/>
            <person name="Kim W."/>
            <person name="Oh T.K."/>
        </authorList>
    </citation>
    <scope>NUCLEOTIDE SEQUENCE [LARGE SCALE GENOMIC DNA]</scope>
    <source>
        <strain evidence="1 2">DSM 23134</strain>
    </source>
</reference>
<organism evidence="1 2">
    <name type="scientific">Nocardioides caeni</name>
    <dbReference type="NCBI Taxonomy" id="574700"/>
    <lineage>
        <taxon>Bacteria</taxon>
        <taxon>Bacillati</taxon>
        <taxon>Actinomycetota</taxon>
        <taxon>Actinomycetes</taxon>
        <taxon>Propionibacteriales</taxon>
        <taxon>Nocardioidaceae</taxon>
        <taxon>Nocardioides</taxon>
    </lineage>
</organism>
<evidence type="ECO:0000313" key="1">
    <source>
        <dbReference type="EMBL" id="THV18300.1"/>
    </source>
</evidence>
<dbReference type="Proteomes" id="UP000307087">
    <property type="component" value="Unassembled WGS sequence"/>
</dbReference>
<dbReference type="AlphaFoldDB" id="A0A4S8NMX9"/>
<sequence length="159" mass="17250">MTVITVNAPVGRLTTDQRRTLAQTLTDAVLVPEVGRFEPAARVGFQVHFRDYEPDQIALGGLLVTDFPEAPDVVVIDLAVMDADWGQEVREVVITRLLRAMADACDLPDPQPAWWVTFRVIDEGSWGAGGGVLSVLSLLDSGVFTPERADAIRHALTVG</sequence>
<keyword evidence="2" id="KW-1185">Reference proteome</keyword>
<evidence type="ECO:0000313" key="2">
    <source>
        <dbReference type="Proteomes" id="UP000307087"/>
    </source>
</evidence>
<name>A0A4S8NMX9_9ACTN</name>
<comment type="caution">
    <text evidence="1">The sequence shown here is derived from an EMBL/GenBank/DDBJ whole genome shotgun (WGS) entry which is preliminary data.</text>
</comment>
<proteinExistence type="predicted"/>
<accession>A0A4S8NMX9</accession>
<dbReference type="InterPro" id="IPR014347">
    <property type="entry name" value="Tautomerase/MIF_sf"/>
</dbReference>
<protein>
    <submittedName>
        <fullName evidence="1">Tautomerase enzyme</fullName>
    </submittedName>
</protein>
<dbReference type="Gene3D" id="3.30.429.10">
    <property type="entry name" value="Macrophage Migration Inhibitory Factor"/>
    <property type="match status" value="1"/>
</dbReference>
<dbReference type="EMBL" id="STGW01000001">
    <property type="protein sequence ID" value="THV18300.1"/>
    <property type="molecule type" value="Genomic_DNA"/>
</dbReference>
<gene>
    <name evidence="1" type="ORF">E9934_01295</name>
</gene>
<dbReference type="OrthoDB" id="4299064at2"/>